<sequence>MKLADRFNPDNQTLEFKNGRVFPIMEEDVARVLGLPIGDIPVPNVCEGIHRDKMNDYFQEFKAILAKRRKCPAVGAIPVWFWSDEVLRRVDVLSLIRRVMRKDGFMAPIKAYHDEIHTFLKRLKNLRKWDDDLSMLRDVQVQSPDGCERFGGKRLPCKEEGPSVHNLEIPFTDGGEKGVDDTNFLDENAHTHGDKEVNPIQGHVEAQTPGQKQVQGYHSRARDLIMMDELEHMEEGKLHPKRHIFHPDFAINLVNANDSNFNTYMRDACDVNKVHYDIRKCNMWNNLFTLLNDGQGVSRHTADEFEIVYPKVPQQDNGHDCGICLIKFMELWKGRMVSVELETDNMNNIRRSILYSLFTDERNEQRDSILAAINN</sequence>
<dbReference type="EMBL" id="CM037161">
    <property type="protein sequence ID" value="KAH7853745.1"/>
    <property type="molecule type" value="Genomic_DNA"/>
</dbReference>
<comment type="caution">
    <text evidence="1">The sequence shown here is derived from an EMBL/GenBank/DDBJ whole genome shotgun (WGS) entry which is preliminary data.</text>
</comment>
<keyword evidence="2" id="KW-1185">Reference proteome</keyword>
<protein>
    <submittedName>
        <fullName evidence="1">Uncharacterized protein</fullName>
    </submittedName>
</protein>
<name>A0ACB7YJS1_9ERIC</name>
<gene>
    <name evidence="1" type="ORF">Vadar_006164</name>
</gene>
<proteinExistence type="predicted"/>
<evidence type="ECO:0000313" key="2">
    <source>
        <dbReference type="Proteomes" id="UP000828048"/>
    </source>
</evidence>
<evidence type="ECO:0000313" key="1">
    <source>
        <dbReference type="EMBL" id="KAH7853745.1"/>
    </source>
</evidence>
<dbReference type="Proteomes" id="UP000828048">
    <property type="component" value="Chromosome 11"/>
</dbReference>
<organism evidence="1 2">
    <name type="scientific">Vaccinium darrowii</name>
    <dbReference type="NCBI Taxonomy" id="229202"/>
    <lineage>
        <taxon>Eukaryota</taxon>
        <taxon>Viridiplantae</taxon>
        <taxon>Streptophyta</taxon>
        <taxon>Embryophyta</taxon>
        <taxon>Tracheophyta</taxon>
        <taxon>Spermatophyta</taxon>
        <taxon>Magnoliopsida</taxon>
        <taxon>eudicotyledons</taxon>
        <taxon>Gunneridae</taxon>
        <taxon>Pentapetalae</taxon>
        <taxon>asterids</taxon>
        <taxon>Ericales</taxon>
        <taxon>Ericaceae</taxon>
        <taxon>Vaccinioideae</taxon>
        <taxon>Vaccinieae</taxon>
        <taxon>Vaccinium</taxon>
    </lineage>
</organism>
<accession>A0ACB7YJS1</accession>
<reference evidence="1 2" key="1">
    <citation type="journal article" date="2021" name="Hortic Res">
        <title>High-quality reference genome and annotation aids understanding of berry development for evergreen blueberry (Vaccinium darrowii).</title>
        <authorList>
            <person name="Yu J."/>
            <person name="Hulse-Kemp A.M."/>
            <person name="Babiker E."/>
            <person name="Staton M."/>
        </authorList>
    </citation>
    <scope>NUCLEOTIDE SEQUENCE [LARGE SCALE GENOMIC DNA]</scope>
    <source>
        <strain evidence="2">cv. NJ 8807/NJ 8810</strain>
        <tissue evidence="1">Young leaf</tissue>
    </source>
</reference>